<feature type="compositionally biased region" description="Low complexity" evidence="2">
    <location>
        <begin position="67"/>
        <end position="78"/>
    </location>
</feature>
<keyword evidence="1" id="KW-0175">Coiled coil</keyword>
<evidence type="ECO:0000256" key="2">
    <source>
        <dbReference type="SAM" id="MobiDB-lite"/>
    </source>
</evidence>
<dbReference type="InterPro" id="IPR001005">
    <property type="entry name" value="SANT/Myb"/>
</dbReference>
<dbReference type="PROSITE" id="PS50090">
    <property type="entry name" value="MYB_LIKE"/>
    <property type="match status" value="1"/>
</dbReference>
<proteinExistence type="predicted"/>
<dbReference type="PANTHER" id="PTHR45224:SF16">
    <property type="entry name" value="OS01G0527900 PROTEIN"/>
    <property type="match status" value="1"/>
</dbReference>
<evidence type="ECO:0000259" key="3">
    <source>
        <dbReference type="PROSITE" id="PS50090"/>
    </source>
</evidence>
<feature type="compositionally biased region" description="Low complexity" evidence="2">
    <location>
        <begin position="137"/>
        <end position="149"/>
    </location>
</feature>
<dbReference type="Pfam" id="PF13837">
    <property type="entry name" value="Myb_DNA-bind_4"/>
    <property type="match status" value="1"/>
</dbReference>
<feature type="region of interest" description="Disordered" evidence="2">
    <location>
        <begin position="1"/>
        <end position="86"/>
    </location>
</feature>
<organism evidence="4">
    <name type="scientific">Panicum hallii</name>
    <dbReference type="NCBI Taxonomy" id="206008"/>
    <lineage>
        <taxon>Eukaryota</taxon>
        <taxon>Viridiplantae</taxon>
        <taxon>Streptophyta</taxon>
        <taxon>Embryophyta</taxon>
        <taxon>Tracheophyta</taxon>
        <taxon>Spermatophyta</taxon>
        <taxon>Magnoliopsida</taxon>
        <taxon>Liliopsida</taxon>
        <taxon>Poales</taxon>
        <taxon>Poaceae</taxon>
        <taxon>PACMAD clade</taxon>
        <taxon>Panicoideae</taxon>
        <taxon>Panicodae</taxon>
        <taxon>Paniceae</taxon>
        <taxon>Panicinae</taxon>
        <taxon>Panicum</taxon>
        <taxon>Panicum sect. Panicum</taxon>
    </lineage>
</organism>
<evidence type="ECO:0000256" key="1">
    <source>
        <dbReference type="SAM" id="Coils"/>
    </source>
</evidence>
<feature type="compositionally biased region" description="Basic and acidic residues" evidence="2">
    <location>
        <begin position="15"/>
        <end position="25"/>
    </location>
</feature>
<feature type="compositionally biased region" description="Basic residues" evidence="2">
    <location>
        <begin position="326"/>
        <end position="337"/>
    </location>
</feature>
<gene>
    <name evidence="4" type="ORF">PAHAL_5G271800</name>
</gene>
<reference evidence="4" key="1">
    <citation type="submission" date="2018-04" db="EMBL/GenBank/DDBJ databases">
        <title>WGS assembly of Panicum hallii.</title>
        <authorList>
            <person name="Lovell J."/>
            <person name="Jenkins J."/>
            <person name="Lowry D."/>
            <person name="Mamidi S."/>
            <person name="Sreedasyam A."/>
            <person name="Weng X."/>
            <person name="Barry K."/>
            <person name="Bonette J."/>
            <person name="Campitelli B."/>
            <person name="Daum C."/>
            <person name="Gordon S."/>
            <person name="Gould B."/>
            <person name="Lipzen A."/>
            <person name="Macqueen A."/>
            <person name="Palacio-Mejia J."/>
            <person name="Plott C."/>
            <person name="Shakirov E."/>
            <person name="Shu S."/>
            <person name="Yoshinaga Y."/>
            <person name="Zane M."/>
            <person name="Rokhsar D."/>
            <person name="Grimwood J."/>
            <person name="Schmutz J."/>
            <person name="Juenger T."/>
        </authorList>
    </citation>
    <scope>NUCLEOTIDE SEQUENCE [LARGE SCALE GENOMIC DNA]</scope>
    <source>
        <strain evidence="4">FIL2</strain>
    </source>
</reference>
<feature type="compositionally biased region" description="Polar residues" evidence="2">
    <location>
        <begin position="115"/>
        <end position="131"/>
    </location>
</feature>
<accession>A0A2T8ILE0</accession>
<protein>
    <recommendedName>
        <fullName evidence="3">Myb-like domain-containing protein</fullName>
    </recommendedName>
</protein>
<dbReference type="EMBL" id="CM008050">
    <property type="protein sequence ID" value="PVH38495.1"/>
    <property type="molecule type" value="Genomic_DNA"/>
</dbReference>
<feature type="region of interest" description="Disordered" evidence="2">
    <location>
        <begin position="287"/>
        <end position="345"/>
    </location>
</feature>
<sequence length="426" mass="47896">MAPPLAHSSPPGNEDQGRRESERRQPRAGPPLPRKEGRAAQVGGAWQREPPGKHSIARGREGSTTLGYYPPYGGSSSSFHGIQQQANWSQSSPINFQGFRPQQSLVHSPIEVSRAATNSSSHGSESASPCPTRQEENNVVNLEESSGNSEEGGRRGTRMNWTEDENIRLLSAWLNNSVDPIDGNDKKAEYYWKSVAAEFNSNTPPNYRRTVVQCKTHWGGVKKEITKFCGVYSQVRSTWSSGHSDDMIMESAHKWFKSENNEKLFTLEYMWREVKDQPKWRRVLEEEEKKNKRTKISESGAYTSSSNQDTEEDTNRKEKRPEGQKKAKAKLKGKGKGKNIAPSPLGDQPCQDFVLFNEAIKIKAATMEKSAEAIVKSVEAKKEHAKAEKYQTYLKLLDRDTSNFSEAKLRRHEAILEKLANELADG</sequence>
<feature type="compositionally biased region" description="Basic and acidic residues" evidence="2">
    <location>
        <begin position="313"/>
        <end position="325"/>
    </location>
</feature>
<feature type="coiled-coil region" evidence="1">
    <location>
        <begin position="368"/>
        <end position="422"/>
    </location>
</feature>
<dbReference type="PANTHER" id="PTHR45224">
    <property type="entry name" value="OS01G0527900 PROTEIN-RELATED"/>
    <property type="match status" value="1"/>
</dbReference>
<dbReference type="AlphaFoldDB" id="A0A2T8ILE0"/>
<feature type="domain" description="Myb-like" evidence="3">
    <location>
        <begin position="153"/>
        <end position="218"/>
    </location>
</feature>
<name>A0A2T8ILE0_9POAL</name>
<dbReference type="InterPro" id="IPR044822">
    <property type="entry name" value="Myb_DNA-bind_4"/>
</dbReference>
<evidence type="ECO:0000313" key="4">
    <source>
        <dbReference type="EMBL" id="PVH38495.1"/>
    </source>
</evidence>
<dbReference type="Gramene" id="PVH38495">
    <property type="protein sequence ID" value="PVH38495"/>
    <property type="gene ID" value="PAHAL_5G271800"/>
</dbReference>
<feature type="region of interest" description="Disordered" evidence="2">
    <location>
        <begin position="109"/>
        <end position="157"/>
    </location>
</feature>
<dbReference type="Proteomes" id="UP000243499">
    <property type="component" value="Chromosome 5"/>
</dbReference>